<proteinExistence type="predicted"/>
<gene>
    <name evidence="2" type="ORF">EPUS_08355</name>
</gene>
<evidence type="ECO:0000256" key="1">
    <source>
        <dbReference type="SAM" id="SignalP"/>
    </source>
</evidence>
<protein>
    <submittedName>
        <fullName evidence="2">Uncharacterized protein</fullName>
    </submittedName>
</protein>
<feature type="chain" id="PRO_5004611201" evidence="1">
    <location>
        <begin position="19"/>
        <end position="104"/>
    </location>
</feature>
<evidence type="ECO:0000313" key="2">
    <source>
        <dbReference type="EMBL" id="ERF70797.1"/>
    </source>
</evidence>
<keyword evidence="3" id="KW-1185">Reference proteome</keyword>
<evidence type="ECO:0000313" key="3">
    <source>
        <dbReference type="Proteomes" id="UP000019373"/>
    </source>
</evidence>
<dbReference type="EMBL" id="KE721288">
    <property type="protein sequence ID" value="ERF70797.1"/>
    <property type="molecule type" value="Genomic_DNA"/>
</dbReference>
<sequence length="104" mass="11640">MLFFLLTPVVPLLLSANAAPTALLPKPSTLDTAGQIVEARADVIADSSCEAKAAWALREYQRVDKQCDDWGIKAFFNSECYYAKPKNCCPEDKKSKDCKKFWPH</sequence>
<feature type="signal peptide" evidence="1">
    <location>
        <begin position="1"/>
        <end position="18"/>
    </location>
</feature>
<organism evidence="2 3">
    <name type="scientific">Endocarpon pusillum (strain Z07020 / HMAS-L-300199)</name>
    <name type="common">Lichen-forming fungus</name>
    <dbReference type="NCBI Taxonomy" id="1263415"/>
    <lineage>
        <taxon>Eukaryota</taxon>
        <taxon>Fungi</taxon>
        <taxon>Dikarya</taxon>
        <taxon>Ascomycota</taxon>
        <taxon>Pezizomycotina</taxon>
        <taxon>Eurotiomycetes</taxon>
        <taxon>Chaetothyriomycetidae</taxon>
        <taxon>Verrucariales</taxon>
        <taxon>Verrucariaceae</taxon>
        <taxon>Endocarpon</taxon>
    </lineage>
</organism>
<dbReference type="GeneID" id="19243205"/>
<dbReference type="RefSeq" id="XP_007803578.1">
    <property type="nucleotide sequence ID" value="XM_007805387.1"/>
</dbReference>
<dbReference type="OrthoDB" id="10453898at2759"/>
<reference evidence="3" key="1">
    <citation type="journal article" date="2014" name="BMC Genomics">
        <title>Genome characteristics reveal the impact of lichenization on lichen-forming fungus Endocarpon pusillum Hedwig (Verrucariales, Ascomycota).</title>
        <authorList>
            <person name="Wang Y.-Y."/>
            <person name="Liu B."/>
            <person name="Zhang X.-Y."/>
            <person name="Zhou Q.-M."/>
            <person name="Zhang T."/>
            <person name="Li H."/>
            <person name="Yu Y.-F."/>
            <person name="Zhang X.-L."/>
            <person name="Hao X.-Y."/>
            <person name="Wang M."/>
            <person name="Wang L."/>
            <person name="Wei J.-C."/>
        </authorList>
    </citation>
    <scope>NUCLEOTIDE SEQUENCE [LARGE SCALE GENOMIC DNA]</scope>
    <source>
        <strain evidence="3">Z07020 / HMAS-L-300199</strain>
    </source>
</reference>
<keyword evidence="1" id="KW-0732">Signal</keyword>
<dbReference type="AlphaFoldDB" id="U1G0Q5"/>
<dbReference type="Proteomes" id="UP000019373">
    <property type="component" value="Unassembled WGS sequence"/>
</dbReference>
<name>U1G0Q5_ENDPU</name>
<dbReference type="HOGENOM" id="CLU_2250144_0_0_1"/>
<accession>U1G0Q5</accession>